<keyword evidence="7 15" id="KW-0732">Signal</keyword>
<keyword evidence="12" id="KW-0865">Zymogen</keyword>
<evidence type="ECO:0000256" key="4">
    <source>
        <dbReference type="ARBA" id="ARBA00022645"/>
    </source>
</evidence>
<dbReference type="SUPFAM" id="SSF54897">
    <property type="entry name" value="Protease propeptides/inhibitors"/>
    <property type="match status" value="1"/>
</dbReference>
<organism evidence="17 18">
    <name type="scientific">Patiria miniata</name>
    <name type="common">Bat star</name>
    <name type="synonym">Asterina miniata</name>
    <dbReference type="NCBI Taxonomy" id="46514"/>
    <lineage>
        <taxon>Eukaryota</taxon>
        <taxon>Metazoa</taxon>
        <taxon>Echinodermata</taxon>
        <taxon>Eleutherozoa</taxon>
        <taxon>Asterozoa</taxon>
        <taxon>Asteroidea</taxon>
        <taxon>Valvatacea</taxon>
        <taxon>Valvatida</taxon>
        <taxon>Asterinidae</taxon>
        <taxon>Patiria</taxon>
    </lineage>
</organism>
<dbReference type="PANTHER" id="PTHR11705:SF143">
    <property type="entry name" value="SLL0236 PROTEIN"/>
    <property type="match status" value="1"/>
</dbReference>
<evidence type="ECO:0000259" key="16">
    <source>
        <dbReference type="PROSITE" id="PS52035"/>
    </source>
</evidence>
<keyword evidence="5" id="KW-0645">Protease</keyword>
<comment type="similarity">
    <text evidence="3 14">Belongs to the peptidase M14 family.</text>
</comment>
<dbReference type="OMA" id="EIMNWIT"/>
<evidence type="ECO:0000256" key="7">
    <source>
        <dbReference type="ARBA" id="ARBA00022729"/>
    </source>
</evidence>
<dbReference type="OrthoDB" id="3626597at2759"/>
<dbReference type="PRINTS" id="PR00765">
    <property type="entry name" value="CRBOXYPTASEA"/>
</dbReference>
<dbReference type="Proteomes" id="UP000887568">
    <property type="component" value="Unplaced"/>
</dbReference>
<feature type="signal peptide" evidence="15">
    <location>
        <begin position="1"/>
        <end position="19"/>
    </location>
</feature>
<evidence type="ECO:0000256" key="9">
    <source>
        <dbReference type="ARBA" id="ARBA00022833"/>
    </source>
</evidence>
<evidence type="ECO:0000256" key="10">
    <source>
        <dbReference type="ARBA" id="ARBA00023026"/>
    </source>
</evidence>
<dbReference type="InterPro" id="IPR000834">
    <property type="entry name" value="Peptidase_M14"/>
</dbReference>
<dbReference type="Gene3D" id="3.40.630.10">
    <property type="entry name" value="Zn peptidases"/>
    <property type="match status" value="1"/>
</dbReference>
<evidence type="ECO:0000313" key="17">
    <source>
        <dbReference type="EnsemblMetazoa" id="XP_038072914.1"/>
    </source>
</evidence>
<evidence type="ECO:0000256" key="11">
    <source>
        <dbReference type="ARBA" id="ARBA00023049"/>
    </source>
</evidence>
<dbReference type="CDD" id="cd03860">
    <property type="entry name" value="M14_CP_A-B_like"/>
    <property type="match status" value="1"/>
</dbReference>
<dbReference type="Pfam" id="PF00246">
    <property type="entry name" value="Peptidase_M14"/>
    <property type="match status" value="1"/>
</dbReference>
<evidence type="ECO:0000313" key="18">
    <source>
        <dbReference type="Proteomes" id="UP000887568"/>
    </source>
</evidence>
<proteinExistence type="inferred from homology"/>
<dbReference type="PANTHER" id="PTHR11705">
    <property type="entry name" value="PROTEASE FAMILY M14 CARBOXYPEPTIDASE A,B"/>
    <property type="match status" value="1"/>
</dbReference>
<feature type="domain" description="Peptidase M14" evidence="16">
    <location>
        <begin position="117"/>
        <end position="424"/>
    </location>
</feature>
<dbReference type="GeneID" id="119741241"/>
<keyword evidence="18" id="KW-1185">Reference proteome</keyword>
<dbReference type="GO" id="GO:0004181">
    <property type="term" value="F:metallocarboxypeptidase activity"/>
    <property type="evidence" value="ECO:0007669"/>
    <property type="project" value="InterPro"/>
</dbReference>
<dbReference type="FunFam" id="3.40.630.10:FF:000084">
    <property type="entry name" value="Carboxypeptidase B2"/>
    <property type="match status" value="1"/>
</dbReference>
<dbReference type="RefSeq" id="XP_038072914.1">
    <property type="nucleotide sequence ID" value="XM_038216986.1"/>
</dbReference>
<evidence type="ECO:0000256" key="6">
    <source>
        <dbReference type="ARBA" id="ARBA00022723"/>
    </source>
</evidence>
<feature type="active site" description="Proton donor/acceptor" evidence="14">
    <location>
        <position position="390"/>
    </location>
</feature>
<dbReference type="AlphaFoldDB" id="A0A914BA86"/>
<dbReference type="SMART" id="SM00631">
    <property type="entry name" value="Zn_pept"/>
    <property type="match status" value="1"/>
</dbReference>
<dbReference type="FunFam" id="3.30.70.340:FF:000001">
    <property type="entry name" value="Carboxypeptidase A5"/>
    <property type="match status" value="1"/>
</dbReference>
<evidence type="ECO:0000256" key="2">
    <source>
        <dbReference type="ARBA" id="ARBA00003091"/>
    </source>
</evidence>
<dbReference type="SUPFAM" id="SSF53187">
    <property type="entry name" value="Zn-dependent exopeptidases"/>
    <property type="match status" value="1"/>
</dbReference>
<evidence type="ECO:0000256" key="14">
    <source>
        <dbReference type="PROSITE-ProRule" id="PRU01379"/>
    </source>
</evidence>
<dbReference type="EnsemblMetazoa" id="XM_038216986.1">
    <property type="protein sequence ID" value="XP_038072914.1"/>
    <property type="gene ID" value="LOC119741241"/>
</dbReference>
<comment type="function">
    <text evidence="2">Extracellular metalloprotease that contributes to pathogenicity.</text>
</comment>
<keyword evidence="4" id="KW-0121">Carboxypeptidase</keyword>
<evidence type="ECO:0000256" key="5">
    <source>
        <dbReference type="ARBA" id="ARBA00022670"/>
    </source>
</evidence>
<keyword evidence="6" id="KW-0479">Metal-binding</keyword>
<evidence type="ECO:0000256" key="3">
    <source>
        <dbReference type="ARBA" id="ARBA00005988"/>
    </source>
</evidence>
<keyword evidence="9" id="KW-0862">Zinc</keyword>
<keyword evidence="8" id="KW-0378">Hydrolase</keyword>
<sequence length="428" mass="48442">MMKLLLGLALMTLCAVAHGKSYEGYQVFTITPKSKAQLEQMHEMMDQLDFWRTGPVGEPSQVMIPATDVEYVKEALEAAQLEFEVHINNVQSLIDEETKAIMSREKATTLATFDYNKYHSYQEIMDWVTNFRKAESSSALFIQEINVATSYEGRQIKALKLTTGSGRLGAYTQGGIHAREWVSPATVINLLKKFVDAFKAGDSVATNFFNKFDWYVIPSLNVDGYHHTRPEASNTDRMWRKNRQPTYTSSCTGIDMNRNYGYKWGGDGSSGYPCYETYAGESAYDAVELNQVTNWLLGLKNGGQQFKIHMDVHSYSQYWVYPYSYTYSSSAKVPDLADLERVAKASVAKLTAVHGKSYQTMTSGDWYPAAGASEDFGYKILGAKYSYTVEMRDTGYYGFELPENQIQPCGEETYAGFREMFRQVLLEV</sequence>
<keyword evidence="10" id="KW-0843">Virulence</keyword>
<comment type="cofactor">
    <cofactor evidence="1">
        <name>Zn(2+)</name>
        <dbReference type="ChEBI" id="CHEBI:29105"/>
    </cofactor>
</comment>
<feature type="chain" id="PRO_5036788641" description="Peptidase M14 domain-containing protein" evidence="15">
    <location>
        <begin position="20"/>
        <end position="428"/>
    </location>
</feature>
<dbReference type="GO" id="GO:0005615">
    <property type="term" value="C:extracellular space"/>
    <property type="evidence" value="ECO:0007669"/>
    <property type="project" value="TreeGrafter"/>
</dbReference>
<keyword evidence="13" id="KW-1015">Disulfide bond</keyword>
<evidence type="ECO:0000256" key="8">
    <source>
        <dbReference type="ARBA" id="ARBA00022801"/>
    </source>
</evidence>
<evidence type="ECO:0000256" key="1">
    <source>
        <dbReference type="ARBA" id="ARBA00001947"/>
    </source>
</evidence>
<dbReference type="InterPro" id="IPR003146">
    <property type="entry name" value="M14A_act_pep"/>
</dbReference>
<dbReference type="PROSITE" id="PS52035">
    <property type="entry name" value="PEPTIDASE_M14"/>
    <property type="match status" value="1"/>
</dbReference>
<dbReference type="Gene3D" id="3.30.70.340">
    <property type="entry name" value="Metallocarboxypeptidase-like"/>
    <property type="match status" value="1"/>
</dbReference>
<dbReference type="GO" id="GO:0008270">
    <property type="term" value="F:zinc ion binding"/>
    <property type="evidence" value="ECO:0007669"/>
    <property type="project" value="InterPro"/>
</dbReference>
<dbReference type="InterPro" id="IPR036990">
    <property type="entry name" value="M14A-like_propep"/>
</dbReference>
<keyword evidence="11" id="KW-0482">Metalloprotease</keyword>
<protein>
    <recommendedName>
        <fullName evidence="16">Peptidase M14 domain-containing protein</fullName>
    </recommendedName>
</protein>
<evidence type="ECO:0000256" key="13">
    <source>
        <dbReference type="ARBA" id="ARBA00023157"/>
    </source>
</evidence>
<name>A0A914BA86_PATMI</name>
<dbReference type="GO" id="GO:0006508">
    <property type="term" value="P:proteolysis"/>
    <property type="evidence" value="ECO:0007669"/>
    <property type="project" value="UniProtKB-KW"/>
</dbReference>
<reference evidence="17" key="1">
    <citation type="submission" date="2022-11" db="UniProtKB">
        <authorList>
            <consortium name="EnsemblMetazoa"/>
        </authorList>
    </citation>
    <scope>IDENTIFICATION</scope>
</reference>
<evidence type="ECO:0000256" key="15">
    <source>
        <dbReference type="SAM" id="SignalP"/>
    </source>
</evidence>
<evidence type="ECO:0000256" key="12">
    <source>
        <dbReference type="ARBA" id="ARBA00023145"/>
    </source>
</evidence>
<accession>A0A914BA86</accession>
<dbReference type="Pfam" id="PF02244">
    <property type="entry name" value="Propep_M14"/>
    <property type="match status" value="1"/>
</dbReference>